<dbReference type="RefSeq" id="WP_077114679.1">
    <property type="nucleotide sequence ID" value="NZ_MUKP01000025.1"/>
</dbReference>
<proteinExistence type="predicted"/>
<dbReference type="InterPro" id="IPR016130">
    <property type="entry name" value="Tyr_Pase_AS"/>
</dbReference>
<dbReference type="AlphaFoldDB" id="A0A1V2TMI3"/>
<evidence type="ECO:0000313" key="2">
    <source>
        <dbReference type="EMBL" id="ONM50698.1"/>
    </source>
</evidence>
<dbReference type="Proteomes" id="UP000188836">
    <property type="component" value="Unassembled WGS sequence"/>
</dbReference>
<organism evidence="2 3">
    <name type="scientific">Nocardia donostiensis</name>
    <dbReference type="NCBI Taxonomy" id="1538463"/>
    <lineage>
        <taxon>Bacteria</taxon>
        <taxon>Bacillati</taxon>
        <taxon>Actinomycetota</taxon>
        <taxon>Actinomycetes</taxon>
        <taxon>Mycobacteriales</taxon>
        <taxon>Nocardiaceae</taxon>
        <taxon>Nocardia</taxon>
    </lineage>
</organism>
<evidence type="ECO:0000313" key="3">
    <source>
        <dbReference type="Proteomes" id="UP000188836"/>
    </source>
</evidence>
<dbReference type="EMBL" id="MUMY01000001">
    <property type="protein sequence ID" value="ONM50698.1"/>
    <property type="molecule type" value="Genomic_DNA"/>
</dbReference>
<dbReference type="STRING" id="1538463.B0T36_00055"/>
<keyword evidence="3" id="KW-1185">Reference proteome</keyword>
<dbReference type="GO" id="GO:0004721">
    <property type="term" value="F:phosphoprotein phosphatase activity"/>
    <property type="evidence" value="ECO:0007669"/>
    <property type="project" value="InterPro"/>
</dbReference>
<feature type="domain" description="Tyrosine specific protein phosphatases" evidence="1">
    <location>
        <begin position="126"/>
        <end position="172"/>
    </location>
</feature>
<dbReference type="InterPro" id="IPR000387">
    <property type="entry name" value="Tyr_Pase_dom"/>
</dbReference>
<dbReference type="PROSITE" id="PS50056">
    <property type="entry name" value="TYR_PHOSPHATASE_2"/>
    <property type="match status" value="1"/>
</dbReference>
<dbReference type="OrthoDB" id="1188001at2"/>
<dbReference type="Gene3D" id="3.90.190.10">
    <property type="entry name" value="Protein tyrosine phosphatase superfamily"/>
    <property type="match status" value="1"/>
</dbReference>
<comment type="caution">
    <text evidence="2">The sequence shown here is derived from an EMBL/GenBank/DDBJ whole genome shotgun (WGS) entry which is preliminary data.</text>
</comment>
<name>A0A1V2TMI3_9NOCA</name>
<accession>A0A1V2TMI3</accession>
<sequence>MSVSPFVDHLRIHGTFNYRDIGGLRTRDGATVRSGVLLRSAQLSRLDESGHAVLRELGVTDVHDLRGSDEIAHMGHDRLPPDIRLTVTPFDSGMGAAPPHQARTDTALGYMLEVYRMFPARPEAHAAIVAIAQSIVRGDGAVLVHCAAGKDRTGWAIATLLRAVEVTEADVLADYLLSNGAVATLRAMMSERLGPDHHLADDLLGVSEEYLRSATDAVVELHGEFDSYLTAVGLTPDLRTALRERLIGSV</sequence>
<evidence type="ECO:0000259" key="1">
    <source>
        <dbReference type="PROSITE" id="PS50056"/>
    </source>
</evidence>
<dbReference type="Pfam" id="PF13350">
    <property type="entry name" value="Y_phosphatase3"/>
    <property type="match status" value="1"/>
</dbReference>
<protein>
    <submittedName>
        <fullName evidence="2">Phosphotyrosine protein phosphatase</fullName>
    </submittedName>
</protein>
<gene>
    <name evidence="2" type="ORF">B0T46_02130</name>
</gene>
<dbReference type="InterPro" id="IPR029021">
    <property type="entry name" value="Prot-tyrosine_phosphatase-like"/>
</dbReference>
<reference evidence="2 3" key="1">
    <citation type="journal article" date="2016" name="Antonie Van Leeuwenhoek">
        <title>Nocardia donostiensis sp. nov., isolated from human respiratory specimens.</title>
        <authorList>
            <person name="Ercibengoa M."/>
            <person name="Bell M."/>
            <person name="Marimon J.M."/>
            <person name="Humrighouse B."/>
            <person name="Klenk H.P."/>
            <person name="Potter G."/>
            <person name="Perez-Trallero E."/>
        </authorList>
    </citation>
    <scope>NUCLEOTIDE SEQUENCE [LARGE SCALE GENOMIC DNA]</scope>
    <source>
        <strain evidence="2 3">X1655</strain>
    </source>
</reference>
<dbReference type="PROSITE" id="PS00383">
    <property type="entry name" value="TYR_PHOSPHATASE_1"/>
    <property type="match status" value="1"/>
</dbReference>
<dbReference type="SUPFAM" id="SSF52799">
    <property type="entry name" value="(Phosphotyrosine protein) phosphatases II"/>
    <property type="match status" value="1"/>
</dbReference>
<dbReference type="InterPro" id="IPR026893">
    <property type="entry name" value="Tyr/Ser_Pase_IphP-type"/>
</dbReference>